<evidence type="ECO:0000256" key="4">
    <source>
        <dbReference type="ARBA" id="ARBA00022485"/>
    </source>
</evidence>
<comment type="subcellular location">
    <subcellularLocation>
        <location evidence="15">Endoplasmic reticulum membrane</location>
        <topology evidence="15">Single-pass membrane protein</topology>
    </subcellularLocation>
    <subcellularLocation>
        <location evidence="2">Membrane</location>
        <topology evidence="2">Single-pass membrane protein</topology>
    </subcellularLocation>
</comment>
<dbReference type="Gene3D" id="3.40.50.12160">
    <property type="entry name" value="Methylthiotransferase, N-terminal domain"/>
    <property type="match status" value="1"/>
</dbReference>
<dbReference type="GO" id="GO:0035598">
    <property type="term" value="F:tRNA (N(6)-L-threonylcarbamoyladenosine(37)-C(2))-methylthiotransferase activity"/>
    <property type="evidence" value="ECO:0007669"/>
    <property type="project" value="UniProtKB-UniRule"/>
</dbReference>
<evidence type="ECO:0000256" key="6">
    <source>
        <dbReference type="ARBA" id="ARBA00022691"/>
    </source>
</evidence>
<feature type="domain" description="Radical SAM core" evidence="18">
    <location>
        <begin position="235"/>
        <end position="466"/>
    </location>
</feature>
<dbReference type="FunFam" id="3.80.30.20:FF:000002">
    <property type="entry name" value="threonylcarbamoyladenosine tRNA methylthiotransferase isoform X2"/>
    <property type="match status" value="1"/>
</dbReference>
<dbReference type="GO" id="GO:0051539">
    <property type="term" value="F:4 iron, 4 sulfur cluster binding"/>
    <property type="evidence" value="ECO:0007669"/>
    <property type="project" value="UniProtKB-UniRule"/>
</dbReference>
<protein>
    <recommendedName>
        <fullName evidence="15">tRNA-t(6)A37 methylthiotransferase</fullName>
        <ecNumber evidence="15">2.8.4.5</ecNumber>
    </recommendedName>
</protein>
<evidence type="ECO:0000256" key="10">
    <source>
        <dbReference type="ARBA" id="ARBA00022989"/>
    </source>
</evidence>
<keyword evidence="10 15" id="KW-1133">Transmembrane helix</keyword>
<dbReference type="InterPro" id="IPR006638">
    <property type="entry name" value="Elp3/MiaA/NifB-like_rSAM"/>
</dbReference>
<dbReference type="EMBL" id="JAEAOA010001969">
    <property type="protein sequence ID" value="KAK3596976.1"/>
    <property type="molecule type" value="Genomic_DNA"/>
</dbReference>
<evidence type="ECO:0000256" key="3">
    <source>
        <dbReference type="ARBA" id="ARBA00008616"/>
    </source>
</evidence>
<dbReference type="PANTHER" id="PTHR11918">
    <property type="entry name" value="RADICAL SAM PROTEINS"/>
    <property type="match status" value="1"/>
</dbReference>
<dbReference type="SFLD" id="SFLDG01082">
    <property type="entry name" value="B12-binding_domain_containing"/>
    <property type="match status" value="1"/>
</dbReference>
<evidence type="ECO:0000259" key="18">
    <source>
        <dbReference type="PROSITE" id="PS51918"/>
    </source>
</evidence>
<dbReference type="PROSITE" id="PS50926">
    <property type="entry name" value="TRAM"/>
    <property type="match status" value="1"/>
</dbReference>
<evidence type="ECO:0000256" key="1">
    <source>
        <dbReference type="ARBA" id="ARBA00002399"/>
    </source>
</evidence>
<keyword evidence="9 15" id="KW-0479">Metal-binding</keyword>
<evidence type="ECO:0000259" key="16">
    <source>
        <dbReference type="PROSITE" id="PS50926"/>
    </source>
</evidence>
<keyword evidence="13 15" id="KW-0472">Membrane</keyword>
<dbReference type="GO" id="GO:0005789">
    <property type="term" value="C:endoplasmic reticulum membrane"/>
    <property type="evidence" value="ECO:0007669"/>
    <property type="project" value="UniProtKB-SubCell"/>
</dbReference>
<dbReference type="InterPro" id="IPR023404">
    <property type="entry name" value="rSAM_horseshoe"/>
</dbReference>
<evidence type="ECO:0000256" key="12">
    <source>
        <dbReference type="ARBA" id="ARBA00023014"/>
    </source>
</evidence>
<dbReference type="PANTHER" id="PTHR11918:SF45">
    <property type="entry name" value="THREONYLCARBAMOYLADENOSINE TRNA METHYLTHIOTRANSFERASE"/>
    <property type="match status" value="1"/>
</dbReference>
<dbReference type="PROSITE" id="PS01278">
    <property type="entry name" value="MTTASE_RADICAL"/>
    <property type="match status" value="1"/>
</dbReference>
<dbReference type="InterPro" id="IPR013848">
    <property type="entry name" value="Methylthiotransferase_N"/>
</dbReference>
<dbReference type="Pfam" id="PF04055">
    <property type="entry name" value="Radical_SAM"/>
    <property type="match status" value="1"/>
</dbReference>
<dbReference type="FunFam" id="3.40.50.12160:FF:000005">
    <property type="entry name" value="threonylcarbamoyladenosine tRNA methylthiotransferase isoform X1"/>
    <property type="match status" value="1"/>
</dbReference>
<reference evidence="19" key="2">
    <citation type="journal article" date="2021" name="Genome Biol. Evol.">
        <title>Developing a high-quality reference genome for a parasitic bivalve with doubly uniparental inheritance (Bivalvia: Unionida).</title>
        <authorList>
            <person name="Smith C.H."/>
        </authorList>
    </citation>
    <scope>NUCLEOTIDE SEQUENCE</scope>
    <source>
        <strain evidence="19">CHS0354</strain>
        <tissue evidence="19">Mantle</tissue>
    </source>
</reference>
<dbReference type="InterPro" id="IPR002792">
    <property type="entry name" value="TRAM_dom"/>
</dbReference>
<evidence type="ECO:0000256" key="9">
    <source>
        <dbReference type="ARBA" id="ARBA00022723"/>
    </source>
</evidence>
<dbReference type="SUPFAM" id="SSF102114">
    <property type="entry name" value="Radical SAM enzymes"/>
    <property type="match status" value="1"/>
</dbReference>
<evidence type="ECO:0000256" key="7">
    <source>
        <dbReference type="ARBA" id="ARBA00022692"/>
    </source>
</evidence>
<evidence type="ECO:0000256" key="13">
    <source>
        <dbReference type="ARBA" id="ARBA00023136"/>
    </source>
</evidence>
<dbReference type="GO" id="GO:0046872">
    <property type="term" value="F:metal ion binding"/>
    <property type="evidence" value="ECO:0007669"/>
    <property type="project" value="UniProtKB-UniRule"/>
</dbReference>
<dbReference type="SFLD" id="SFLDG01061">
    <property type="entry name" value="methylthiotransferase"/>
    <property type="match status" value="1"/>
</dbReference>
<comment type="caution">
    <text evidence="19">The sequence shown here is derived from an EMBL/GenBank/DDBJ whole genome shotgun (WGS) entry which is preliminary data.</text>
</comment>
<dbReference type="SFLD" id="SFLDS00029">
    <property type="entry name" value="Radical_SAM"/>
    <property type="match status" value="1"/>
</dbReference>
<reference evidence="19" key="1">
    <citation type="journal article" date="2021" name="Genome Biol. Evol.">
        <title>A High-Quality Reference Genome for a Parasitic Bivalve with Doubly Uniparental Inheritance (Bivalvia: Unionida).</title>
        <authorList>
            <person name="Smith C.H."/>
        </authorList>
    </citation>
    <scope>NUCLEOTIDE SEQUENCE</scope>
    <source>
        <strain evidence="19">CHS0354</strain>
    </source>
</reference>
<keyword evidence="15" id="KW-0256">Endoplasmic reticulum</keyword>
<keyword evidence="8 15" id="KW-0819">tRNA processing</keyword>
<evidence type="ECO:0000313" key="20">
    <source>
        <dbReference type="Proteomes" id="UP001195483"/>
    </source>
</evidence>
<dbReference type="NCBIfam" id="TIGR01578">
    <property type="entry name" value="MiaB-like-B"/>
    <property type="match status" value="1"/>
</dbReference>
<evidence type="ECO:0000256" key="2">
    <source>
        <dbReference type="ARBA" id="ARBA00004167"/>
    </source>
</evidence>
<comment type="similarity">
    <text evidence="3 15">Belongs to the methylthiotransferase family. CDKAL1 subfamily.</text>
</comment>
<dbReference type="PROSITE" id="PS51449">
    <property type="entry name" value="MTTASE_N"/>
    <property type="match status" value="1"/>
</dbReference>
<evidence type="ECO:0000313" key="19">
    <source>
        <dbReference type="EMBL" id="KAK3596976.1"/>
    </source>
</evidence>
<evidence type="ECO:0000256" key="15">
    <source>
        <dbReference type="RuleBase" id="RU368081"/>
    </source>
</evidence>
<sequence length="590" mass="66923">MPIACDNGIDDIEDLAVNVDHKGDLRSGSHKYVLPKTRKFKAKYRQYTDVSEKILADSVIPGVIWVIEYTAWPFSRCAPFKQVLAPLCPFHFLNFRGTQKIYMKTWGCSHNNSDSEYMAGQLAAYGYTITDDMLAADLWLLNSCTVKSPAEDHFRNEIKKARELNKYIVVAGCVPQGQQRADYLQGLSVIGVQQIDRVVEVVEETLKGHNVRLFGQKKQKGKKTGGASLDLPKIRKNPLIEIIAINTGCLNQCTYCKTKHARGDLGSYSPEEIVTRAKQSFEEGVVEIWLTSEDLGAYGHDIGVTLPQLLWQIVDVIPEGAMMRLGMTNPPYILEHLEEMAKILNHPQVYSFLHVPVQSGSDSVLMDMKREYCSADFRRVVDFLRERVPGVNVATDIICGFPTETEENFEETVQLVREYKFASLFINQFFPRPGTPAAKMPRIPAQQVKKRTKTLSELFQSYHPYTHKLGEIQIVLVTEISHDKEYYVGHNKSYDQVLVPKDENLMGKKVIVEITETGKHSMKGHLVRNEELVHPDVPPPLKKGEVSGLLDSTQQMNSEISSKGQFFFWVAVLILIISLIWRVCTLLWNR</sequence>
<feature type="domain" description="MTTase N-terminal" evidence="17">
    <location>
        <begin position="99"/>
        <end position="207"/>
    </location>
</feature>
<dbReference type="SMART" id="SM00729">
    <property type="entry name" value="Elp3"/>
    <property type="match status" value="1"/>
</dbReference>
<evidence type="ECO:0000256" key="11">
    <source>
        <dbReference type="ARBA" id="ARBA00023004"/>
    </source>
</evidence>
<dbReference type="Pfam" id="PF00919">
    <property type="entry name" value="UPF0004"/>
    <property type="match status" value="1"/>
</dbReference>
<keyword evidence="7 15" id="KW-0812">Transmembrane</keyword>
<dbReference type="Gene3D" id="3.80.30.20">
    <property type="entry name" value="tm_1862 like domain"/>
    <property type="match status" value="1"/>
</dbReference>
<feature type="domain" description="TRAM" evidence="16">
    <location>
        <begin position="466"/>
        <end position="528"/>
    </location>
</feature>
<dbReference type="Proteomes" id="UP001195483">
    <property type="component" value="Unassembled WGS sequence"/>
</dbReference>
<feature type="transmembrane region" description="Helical" evidence="15">
    <location>
        <begin position="566"/>
        <end position="588"/>
    </location>
</feature>
<evidence type="ECO:0000256" key="14">
    <source>
        <dbReference type="ARBA" id="ARBA00051661"/>
    </source>
</evidence>
<keyword evidence="4 15" id="KW-0004">4Fe-4S</keyword>
<gene>
    <name evidence="19" type="ORF">CHS0354_033635</name>
</gene>
<evidence type="ECO:0000259" key="17">
    <source>
        <dbReference type="PROSITE" id="PS51449"/>
    </source>
</evidence>
<keyword evidence="6 15" id="KW-0949">S-adenosyl-L-methionine</keyword>
<comment type="cofactor">
    <cofactor evidence="15">
        <name>[4Fe-4S] cluster</name>
        <dbReference type="ChEBI" id="CHEBI:49883"/>
    </cofactor>
    <text evidence="15">Binds 1 or 2 [4Fe-4S] cluster. One cluster is coordinated with 3 cysteines and an exchangeable S-adenosyl-L-methionine.</text>
</comment>
<dbReference type="AlphaFoldDB" id="A0AAE0SRT1"/>
<comment type="catalytic activity">
    <reaction evidence="14 15">
        <text>N(6)-L-threonylcarbamoyladenosine(37) in tRNA + (sulfur carrier)-SH + AH2 + 2 S-adenosyl-L-methionine = 2-methylsulfanyl-N(6)-L-threonylcarbamoyladenosine(37) in tRNA + (sulfur carrier)-H + 5'-deoxyadenosine + L-methionine + A + S-adenosyl-L-homocysteine + 2 H(+)</text>
        <dbReference type="Rhea" id="RHEA:37075"/>
        <dbReference type="Rhea" id="RHEA-COMP:10163"/>
        <dbReference type="Rhea" id="RHEA-COMP:11092"/>
        <dbReference type="Rhea" id="RHEA-COMP:14737"/>
        <dbReference type="Rhea" id="RHEA-COMP:14739"/>
        <dbReference type="ChEBI" id="CHEBI:13193"/>
        <dbReference type="ChEBI" id="CHEBI:15378"/>
        <dbReference type="ChEBI" id="CHEBI:17319"/>
        <dbReference type="ChEBI" id="CHEBI:17499"/>
        <dbReference type="ChEBI" id="CHEBI:29917"/>
        <dbReference type="ChEBI" id="CHEBI:57844"/>
        <dbReference type="ChEBI" id="CHEBI:57856"/>
        <dbReference type="ChEBI" id="CHEBI:59789"/>
        <dbReference type="ChEBI" id="CHEBI:64428"/>
        <dbReference type="ChEBI" id="CHEBI:74418"/>
        <dbReference type="ChEBI" id="CHEBI:74420"/>
        <dbReference type="EC" id="2.8.4.5"/>
    </reaction>
</comment>
<comment type="function">
    <text evidence="1 15">Catalyzes the methylthiolation of N6-threonylcarbamoyladenosine (t(6)A), leading to the formation of 2-methylthio-N6-threonylcarbamoyladenosine (ms(2)t(6)A) at position 37 in tRNAs that read codons beginning with adenine.</text>
</comment>
<dbReference type="InterPro" id="IPR038135">
    <property type="entry name" value="Methylthiotransferase_N_sf"/>
</dbReference>
<accession>A0AAE0SRT1</accession>
<dbReference type="InterPro" id="IPR006466">
    <property type="entry name" value="MiaB-like_arc_euk"/>
</dbReference>
<dbReference type="InterPro" id="IPR058240">
    <property type="entry name" value="rSAM_sf"/>
</dbReference>
<organism evidence="19 20">
    <name type="scientific">Potamilus streckersoni</name>
    <dbReference type="NCBI Taxonomy" id="2493646"/>
    <lineage>
        <taxon>Eukaryota</taxon>
        <taxon>Metazoa</taxon>
        <taxon>Spiralia</taxon>
        <taxon>Lophotrochozoa</taxon>
        <taxon>Mollusca</taxon>
        <taxon>Bivalvia</taxon>
        <taxon>Autobranchia</taxon>
        <taxon>Heteroconchia</taxon>
        <taxon>Palaeoheterodonta</taxon>
        <taxon>Unionida</taxon>
        <taxon>Unionoidea</taxon>
        <taxon>Unionidae</taxon>
        <taxon>Ambleminae</taxon>
        <taxon>Lampsilini</taxon>
        <taxon>Potamilus</taxon>
    </lineage>
</organism>
<keyword evidence="11 15" id="KW-0408">Iron</keyword>
<evidence type="ECO:0000256" key="8">
    <source>
        <dbReference type="ARBA" id="ARBA00022694"/>
    </source>
</evidence>
<keyword evidence="5 15" id="KW-0808">Transferase</keyword>
<dbReference type="Pfam" id="PF01938">
    <property type="entry name" value="TRAM"/>
    <property type="match status" value="1"/>
</dbReference>
<name>A0AAE0SRT1_9BIVA</name>
<dbReference type="NCBIfam" id="TIGR00089">
    <property type="entry name" value="MiaB/RimO family radical SAM methylthiotransferase"/>
    <property type="match status" value="1"/>
</dbReference>
<dbReference type="InterPro" id="IPR020612">
    <property type="entry name" value="Methylthiotransferase_CS"/>
</dbReference>
<dbReference type="InterPro" id="IPR005839">
    <property type="entry name" value="Methylthiotransferase"/>
</dbReference>
<keyword evidence="12 15" id="KW-0411">Iron-sulfur</keyword>
<dbReference type="EC" id="2.8.4.5" evidence="15"/>
<reference evidence="19" key="3">
    <citation type="submission" date="2023-05" db="EMBL/GenBank/DDBJ databases">
        <authorList>
            <person name="Smith C.H."/>
        </authorList>
    </citation>
    <scope>NUCLEOTIDE SEQUENCE</scope>
    <source>
        <strain evidence="19">CHS0354</strain>
        <tissue evidence="19">Mantle</tissue>
    </source>
</reference>
<evidence type="ECO:0000256" key="5">
    <source>
        <dbReference type="ARBA" id="ARBA00022679"/>
    </source>
</evidence>
<dbReference type="PROSITE" id="PS51918">
    <property type="entry name" value="RADICAL_SAM"/>
    <property type="match status" value="1"/>
</dbReference>
<proteinExistence type="inferred from homology"/>
<keyword evidence="20" id="KW-1185">Reference proteome</keyword>
<dbReference type="InterPro" id="IPR007197">
    <property type="entry name" value="rSAM"/>
</dbReference>